<evidence type="ECO:0000313" key="8">
    <source>
        <dbReference type="EMBL" id="RAJ10371.1"/>
    </source>
</evidence>
<accession>A0A327R161</accession>
<evidence type="ECO:0000256" key="5">
    <source>
        <dbReference type="ARBA" id="ARBA00022825"/>
    </source>
</evidence>
<comment type="catalytic activity">
    <reaction evidence="1">
        <text>Hydrolysis of Pro-|-Xaa &gt;&gt; Ala-|-Xaa in oligopeptides.</text>
        <dbReference type="EC" id="3.4.21.26"/>
    </reaction>
</comment>
<protein>
    <recommendedName>
        <fullName evidence="2">prolyl oligopeptidase</fullName>
        <ecNumber evidence="2">3.4.21.26</ecNumber>
    </recommendedName>
</protein>
<dbReference type="PRINTS" id="PR00862">
    <property type="entry name" value="PROLIGOPTASE"/>
</dbReference>
<dbReference type="GO" id="GO:0004252">
    <property type="term" value="F:serine-type endopeptidase activity"/>
    <property type="evidence" value="ECO:0007669"/>
    <property type="project" value="UniProtKB-EC"/>
</dbReference>
<sequence>MIRYILLYSGLFCLITSCNNRQEADSWNYPEIAEYSISHKHFGMSVVDSYHNLTNLKDPKVQNWLKAQDSLAETYFLNNQRFRQFKKRFQELEGRSRGNISNIRIDEKGNYFYLRYDETKDIDLLYYKEKLSNKETVLFDPSTYAIKSKNISYLEPSFDGSKIAIGLDPREEFTSTIIFYDLETKKILKDQITQINPDFGGIQWLPDNSGIIYLYFPFVEQSDARYKRQSFSAIHFFGDNPQKRTPIFGDDSFLGIASDYFPKVKIGSSWDSYIIGYSAKSGMFYDSFIAKLSDVMKGSPQWKPFFKTIDKIYYNQGEIRGQHFIYRRATPNGNQLCQVDIERPKFDKPLILATGSREEPITQFEITKDNIYFIREKYGVEISIFRIDSLQNTIQLKPPFVPGYASFLGESVTHNKIGIGVDGWTSNYVRYYIDPHGKFINEGLLDSANFPEFRNITSKQILVTSHDGVEVPLSLVYKKDIKLDSNNEVFIYVYGAYGESMSPFFSPTYLDWVSQGGILAFPHVRGGGEKGEEWHIQGMKALKYNSWRDLIACTKSLIEKGYTRKGLVSLYTNSAGGITAGMAVNECPELYSSFIAEVPRMHPFGLESSTMSSSTSYIEYGTVKDSLECLGLVQMDPYLNLRSKKNYPATLIMPSNNDDRIPLWDSGKYIAKLQKYNQGKVPILMDIDYHYGHENSQGYDTSIDLNARIFSFAKSNMKY</sequence>
<keyword evidence="9" id="KW-1185">Reference proteome</keyword>
<dbReference type="Pfam" id="PF02897">
    <property type="entry name" value="Peptidase_S9_N"/>
    <property type="match status" value="1"/>
</dbReference>
<evidence type="ECO:0000259" key="7">
    <source>
        <dbReference type="Pfam" id="PF02897"/>
    </source>
</evidence>
<dbReference type="InterPro" id="IPR023302">
    <property type="entry name" value="Pept_S9A_N"/>
</dbReference>
<dbReference type="InterPro" id="IPR002470">
    <property type="entry name" value="Peptidase_S9A"/>
</dbReference>
<dbReference type="GO" id="GO:0005829">
    <property type="term" value="C:cytosol"/>
    <property type="evidence" value="ECO:0007669"/>
    <property type="project" value="TreeGrafter"/>
</dbReference>
<keyword evidence="4" id="KW-0378">Hydrolase</keyword>
<dbReference type="PANTHER" id="PTHR42881:SF2">
    <property type="entry name" value="PROLYL ENDOPEPTIDASE"/>
    <property type="match status" value="1"/>
</dbReference>
<dbReference type="AlphaFoldDB" id="A0A327R161"/>
<name>A0A327R161_9FLAO</name>
<dbReference type="Proteomes" id="UP000249696">
    <property type="component" value="Unassembled WGS sequence"/>
</dbReference>
<gene>
    <name evidence="8" type="ORF">LV92_03120</name>
</gene>
<comment type="caution">
    <text evidence="8">The sequence shown here is derived from an EMBL/GenBank/DDBJ whole genome shotgun (WGS) entry which is preliminary data.</text>
</comment>
<evidence type="ECO:0000313" key="9">
    <source>
        <dbReference type="Proteomes" id="UP000249696"/>
    </source>
</evidence>
<reference evidence="8 9" key="1">
    <citation type="submission" date="2018-06" db="EMBL/GenBank/DDBJ databases">
        <title>Genomic Encyclopedia of Archaeal and Bacterial Type Strains, Phase II (KMG-II): from individual species to whole genera.</title>
        <authorList>
            <person name="Goeker M."/>
        </authorList>
    </citation>
    <scope>NUCLEOTIDE SEQUENCE [LARGE SCALE GENOMIC DNA]</scope>
    <source>
        <strain evidence="8 9">DSM 23522</strain>
    </source>
</reference>
<feature type="domain" description="Peptidase S9A N-terminal" evidence="7">
    <location>
        <begin position="38"/>
        <end position="249"/>
    </location>
</feature>
<keyword evidence="3" id="KW-0645">Protease</keyword>
<keyword evidence="5" id="KW-0720">Serine protease</keyword>
<dbReference type="InterPro" id="IPR051167">
    <property type="entry name" value="Prolyl_oligopep/macrocyclase"/>
</dbReference>
<dbReference type="EMBL" id="QLLN01000005">
    <property type="protein sequence ID" value="RAJ10371.1"/>
    <property type="molecule type" value="Genomic_DNA"/>
</dbReference>
<organism evidence="8 9">
    <name type="scientific">Arenibacter echinorum</name>
    <dbReference type="NCBI Taxonomy" id="440515"/>
    <lineage>
        <taxon>Bacteria</taxon>
        <taxon>Pseudomonadati</taxon>
        <taxon>Bacteroidota</taxon>
        <taxon>Flavobacteriia</taxon>
        <taxon>Flavobacteriales</taxon>
        <taxon>Flavobacteriaceae</taxon>
        <taxon>Arenibacter</taxon>
    </lineage>
</organism>
<evidence type="ECO:0000259" key="6">
    <source>
        <dbReference type="Pfam" id="PF00326"/>
    </source>
</evidence>
<dbReference type="EC" id="3.4.21.26" evidence="2"/>
<dbReference type="GO" id="GO:0006508">
    <property type="term" value="P:proteolysis"/>
    <property type="evidence" value="ECO:0007669"/>
    <property type="project" value="UniProtKB-KW"/>
</dbReference>
<dbReference type="InterPro" id="IPR001375">
    <property type="entry name" value="Peptidase_S9_cat"/>
</dbReference>
<dbReference type="Gene3D" id="2.130.10.120">
    <property type="entry name" value="Prolyl oligopeptidase, N-terminal domain"/>
    <property type="match status" value="1"/>
</dbReference>
<dbReference type="Gene3D" id="3.40.50.1820">
    <property type="entry name" value="alpha/beta hydrolase"/>
    <property type="match status" value="1"/>
</dbReference>
<dbReference type="PROSITE" id="PS51257">
    <property type="entry name" value="PROKAR_LIPOPROTEIN"/>
    <property type="match status" value="1"/>
</dbReference>
<dbReference type="InterPro" id="IPR029058">
    <property type="entry name" value="AB_hydrolase_fold"/>
</dbReference>
<dbReference type="PANTHER" id="PTHR42881">
    <property type="entry name" value="PROLYL ENDOPEPTIDASE"/>
    <property type="match status" value="1"/>
</dbReference>
<evidence type="ECO:0000256" key="2">
    <source>
        <dbReference type="ARBA" id="ARBA00011897"/>
    </source>
</evidence>
<proteinExistence type="predicted"/>
<dbReference type="SUPFAM" id="SSF50993">
    <property type="entry name" value="Peptidase/esterase 'gauge' domain"/>
    <property type="match status" value="1"/>
</dbReference>
<dbReference type="GO" id="GO:0070012">
    <property type="term" value="F:oligopeptidase activity"/>
    <property type="evidence" value="ECO:0007669"/>
    <property type="project" value="TreeGrafter"/>
</dbReference>
<evidence type="ECO:0000256" key="4">
    <source>
        <dbReference type="ARBA" id="ARBA00022801"/>
    </source>
</evidence>
<dbReference type="Pfam" id="PF00326">
    <property type="entry name" value="Peptidase_S9"/>
    <property type="match status" value="1"/>
</dbReference>
<feature type="domain" description="Peptidase S9 prolyl oligopeptidase catalytic" evidence="6">
    <location>
        <begin position="510"/>
        <end position="717"/>
    </location>
</feature>
<dbReference type="RefSeq" id="WP_111624481.1">
    <property type="nucleotide sequence ID" value="NZ_QLLN01000005.1"/>
</dbReference>
<evidence type="ECO:0000256" key="1">
    <source>
        <dbReference type="ARBA" id="ARBA00001070"/>
    </source>
</evidence>
<evidence type="ECO:0000256" key="3">
    <source>
        <dbReference type="ARBA" id="ARBA00022670"/>
    </source>
</evidence>
<dbReference type="SUPFAM" id="SSF53474">
    <property type="entry name" value="alpha/beta-Hydrolases"/>
    <property type="match status" value="1"/>
</dbReference>
<dbReference type="OrthoDB" id="9801421at2"/>